<evidence type="ECO:0000256" key="5">
    <source>
        <dbReference type="RuleBase" id="RU004508"/>
    </source>
</evidence>
<dbReference type="GO" id="GO:0030170">
    <property type="term" value="F:pyridoxal phosphate binding"/>
    <property type="evidence" value="ECO:0007669"/>
    <property type="project" value="TreeGrafter"/>
</dbReference>
<dbReference type="PANTHER" id="PTHR30244">
    <property type="entry name" value="TRANSAMINASE"/>
    <property type="match status" value="1"/>
</dbReference>
<reference evidence="6 8" key="2">
    <citation type="submission" date="2019-09" db="EMBL/GenBank/DDBJ databases">
        <title>A bacterium isolated from glacier soil.</title>
        <authorList>
            <person name="Liu Q."/>
        </authorList>
    </citation>
    <scope>NUCLEOTIDE SEQUENCE [LARGE SCALE GENOMIC DNA]</scope>
    <source>
        <strain evidence="6 8">MDT1-10-3</strain>
    </source>
</reference>
<dbReference type="InterPro" id="IPR015421">
    <property type="entry name" value="PyrdxlP-dep_Trfase_major"/>
</dbReference>
<reference evidence="7 9" key="3">
    <citation type="submission" date="2024-08" db="EMBL/GenBank/DDBJ databases">
        <authorList>
            <person name="Wei W."/>
        </authorList>
    </citation>
    <scope>NUCLEOTIDE SEQUENCE [LARGE SCALE GENOMIC DNA]</scope>
    <source>
        <strain evidence="7 9">XU2</strain>
    </source>
</reference>
<evidence type="ECO:0000256" key="3">
    <source>
        <dbReference type="PIRSR" id="PIRSR000390-1"/>
    </source>
</evidence>
<dbReference type="Proteomes" id="UP001570846">
    <property type="component" value="Unassembled WGS sequence"/>
</dbReference>
<gene>
    <name evidence="7" type="ORF">ACD591_09280</name>
    <name evidence="6" type="ORF">FOE74_14835</name>
</gene>
<dbReference type="CDD" id="cd00616">
    <property type="entry name" value="AHBA_syn"/>
    <property type="match status" value="1"/>
</dbReference>
<evidence type="ECO:0000313" key="6">
    <source>
        <dbReference type="EMBL" id="KAA6432378.1"/>
    </source>
</evidence>
<proteinExistence type="inferred from homology"/>
<evidence type="ECO:0000313" key="9">
    <source>
        <dbReference type="Proteomes" id="UP001570846"/>
    </source>
</evidence>
<dbReference type="OrthoDB" id="9804264at2"/>
<name>A0A5M8QB43_9BACT</name>
<sequence>MQIPFLSFNSQNALIRDQVLEAMQGVFDSKWYILGDYVKQFEREYAIFNDTASCIGVANGLDALQISLKVLGIGEGDEVIVPSNTYIATWLAVSYVGATLVPVEPNIATYNIDPAKIEAAITSRTKAIIPVHLYGQACEMDAIMAISKKHNLYVVEDNAQAQGALYNGRKTGSFGHANGTSFYPGKNLGALGDAGAITTNDEEISKKITSFRNYGSHKKYYNEVKGVNSRLDELQAAILSVKLPYLLEWTEQRKNLADHYNRCLADVHQLNTPVLTNGATHVYHIYMVRTTKRDELQQFLQRKGIGTVIHYPVPPHLQEAYKYLGYKKGDFPIAEDIANTCLSLPLWPGMTKEEVETVCSSIEEFFHD</sequence>
<dbReference type="SUPFAM" id="SSF53383">
    <property type="entry name" value="PLP-dependent transferases"/>
    <property type="match status" value="1"/>
</dbReference>
<comment type="caution">
    <text evidence="6">The sequence shown here is derived from an EMBL/GenBank/DDBJ whole genome shotgun (WGS) entry which is preliminary data.</text>
</comment>
<feature type="modified residue" description="N6-(pyridoxal phosphate)lysine" evidence="4">
    <location>
        <position position="186"/>
    </location>
</feature>
<keyword evidence="9" id="KW-1185">Reference proteome</keyword>
<keyword evidence="1 4" id="KW-0663">Pyridoxal phosphate</keyword>
<organism evidence="6 8">
    <name type="scientific">Rufibacter glacialis</name>
    <dbReference type="NCBI Taxonomy" id="1259555"/>
    <lineage>
        <taxon>Bacteria</taxon>
        <taxon>Pseudomonadati</taxon>
        <taxon>Bacteroidota</taxon>
        <taxon>Cytophagia</taxon>
        <taxon>Cytophagales</taxon>
        <taxon>Hymenobacteraceae</taxon>
        <taxon>Rufibacter</taxon>
    </lineage>
</organism>
<dbReference type="Proteomes" id="UP000323866">
    <property type="component" value="Unassembled WGS sequence"/>
</dbReference>
<evidence type="ECO:0000313" key="7">
    <source>
        <dbReference type="EMBL" id="MFA1771480.1"/>
    </source>
</evidence>
<dbReference type="InterPro" id="IPR015424">
    <property type="entry name" value="PyrdxlP-dep_Trfase"/>
</dbReference>
<dbReference type="GO" id="GO:0000271">
    <property type="term" value="P:polysaccharide biosynthetic process"/>
    <property type="evidence" value="ECO:0007669"/>
    <property type="project" value="TreeGrafter"/>
</dbReference>
<dbReference type="PANTHER" id="PTHR30244:SF36">
    <property type="entry name" value="3-OXO-GLUCOSE-6-PHOSPHATE:GLUTAMATE AMINOTRANSFERASE"/>
    <property type="match status" value="1"/>
</dbReference>
<dbReference type="AlphaFoldDB" id="A0A5M8QB43"/>
<dbReference type="Pfam" id="PF01041">
    <property type="entry name" value="DegT_DnrJ_EryC1"/>
    <property type="match status" value="1"/>
</dbReference>
<evidence type="ECO:0000313" key="8">
    <source>
        <dbReference type="Proteomes" id="UP000323866"/>
    </source>
</evidence>
<keyword evidence="6" id="KW-0808">Transferase</keyword>
<evidence type="ECO:0000256" key="2">
    <source>
        <dbReference type="ARBA" id="ARBA00037999"/>
    </source>
</evidence>
<dbReference type="EMBL" id="VKKZ01000022">
    <property type="protein sequence ID" value="KAA6432378.1"/>
    <property type="molecule type" value="Genomic_DNA"/>
</dbReference>
<comment type="similarity">
    <text evidence="2 5">Belongs to the DegT/DnrJ/EryC1 family.</text>
</comment>
<protein>
    <submittedName>
        <fullName evidence="6">DegT/DnrJ/EryC1/StrS family aminotransferase</fullName>
    </submittedName>
</protein>
<dbReference type="InterPro" id="IPR015422">
    <property type="entry name" value="PyrdxlP-dep_Trfase_small"/>
</dbReference>
<dbReference type="InterPro" id="IPR000653">
    <property type="entry name" value="DegT/StrS_aminotransferase"/>
</dbReference>
<dbReference type="Gene3D" id="3.40.640.10">
    <property type="entry name" value="Type I PLP-dependent aspartate aminotransferase-like (Major domain)"/>
    <property type="match status" value="1"/>
</dbReference>
<reference evidence="6 8" key="1">
    <citation type="submission" date="2019-07" db="EMBL/GenBank/DDBJ databases">
        <authorList>
            <person name="Qu J.-H."/>
        </authorList>
    </citation>
    <scope>NUCLEOTIDE SEQUENCE [LARGE SCALE GENOMIC DNA]</scope>
    <source>
        <strain evidence="6 8">MDT1-10-3</strain>
    </source>
</reference>
<dbReference type="GO" id="GO:0008483">
    <property type="term" value="F:transaminase activity"/>
    <property type="evidence" value="ECO:0007669"/>
    <property type="project" value="UniProtKB-KW"/>
</dbReference>
<accession>A0A5M8QB43</accession>
<feature type="active site" description="Proton acceptor" evidence="3">
    <location>
        <position position="186"/>
    </location>
</feature>
<keyword evidence="6" id="KW-0032">Aminotransferase</keyword>
<dbReference type="EMBL" id="JBGOGF010000004">
    <property type="protein sequence ID" value="MFA1771480.1"/>
    <property type="molecule type" value="Genomic_DNA"/>
</dbReference>
<evidence type="ECO:0000256" key="4">
    <source>
        <dbReference type="PIRSR" id="PIRSR000390-2"/>
    </source>
</evidence>
<dbReference type="PIRSF" id="PIRSF000390">
    <property type="entry name" value="PLP_StrS"/>
    <property type="match status" value="1"/>
</dbReference>
<dbReference type="RefSeq" id="WP_149099410.1">
    <property type="nucleotide sequence ID" value="NZ_BMMG01000005.1"/>
</dbReference>
<evidence type="ECO:0000256" key="1">
    <source>
        <dbReference type="ARBA" id="ARBA00022898"/>
    </source>
</evidence>
<dbReference type="Gene3D" id="3.90.1150.10">
    <property type="entry name" value="Aspartate Aminotransferase, domain 1"/>
    <property type="match status" value="1"/>
</dbReference>